<keyword evidence="1" id="KW-0472">Membrane</keyword>
<name>A4VF35_TETTS</name>
<dbReference type="HOGENOM" id="CLU_2031362_0_0_1"/>
<dbReference type="AlphaFoldDB" id="A4VF35"/>
<proteinExistence type="predicted"/>
<dbReference type="InParanoid" id="A4VF35"/>
<feature type="transmembrane region" description="Helical" evidence="1">
    <location>
        <begin position="56"/>
        <end position="78"/>
    </location>
</feature>
<dbReference type="Proteomes" id="UP000009168">
    <property type="component" value="Unassembled WGS sequence"/>
</dbReference>
<keyword evidence="3" id="KW-1185">Reference proteome</keyword>
<evidence type="ECO:0000313" key="3">
    <source>
        <dbReference type="Proteomes" id="UP000009168"/>
    </source>
</evidence>
<dbReference type="KEGG" id="tet:TTHERM_00585009"/>
<gene>
    <name evidence="2" type="ORF">TTHERM_00585009</name>
</gene>
<keyword evidence="1" id="KW-1133">Transmembrane helix</keyword>
<dbReference type="EMBL" id="GG662510">
    <property type="protein sequence ID" value="EDK31215.1"/>
    <property type="molecule type" value="Genomic_DNA"/>
</dbReference>
<evidence type="ECO:0000313" key="2">
    <source>
        <dbReference type="EMBL" id="EDK31215.1"/>
    </source>
</evidence>
<dbReference type="RefSeq" id="XP_001470654.1">
    <property type="nucleotide sequence ID" value="XM_001470604.1"/>
</dbReference>
<accession>A4VF35</accession>
<evidence type="ECO:0000256" key="1">
    <source>
        <dbReference type="SAM" id="Phobius"/>
    </source>
</evidence>
<feature type="transmembrane region" description="Helical" evidence="1">
    <location>
        <begin position="84"/>
        <end position="103"/>
    </location>
</feature>
<sequence length="122" mass="14415">MNIQEEFVGSFMCTIILLKGFFLLISSEFISNFVPSESRKKRKEDQQIKPLYRLKMILNFAYFYICLFVSQLVIIGLLQAQYQLSIYLFIKFNIAIKILRLLFIHQKCCSCLKVCVQQLINQ</sequence>
<dbReference type="GeneID" id="7823745"/>
<organism evidence="2 3">
    <name type="scientific">Tetrahymena thermophila (strain SB210)</name>
    <dbReference type="NCBI Taxonomy" id="312017"/>
    <lineage>
        <taxon>Eukaryota</taxon>
        <taxon>Sar</taxon>
        <taxon>Alveolata</taxon>
        <taxon>Ciliophora</taxon>
        <taxon>Intramacronucleata</taxon>
        <taxon>Oligohymenophorea</taxon>
        <taxon>Hymenostomatida</taxon>
        <taxon>Tetrahymenina</taxon>
        <taxon>Tetrahymenidae</taxon>
        <taxon>Tetrahymena</taxon>
    </lineage>
</organism>
<reference evidence="3" key="1">
    <citation type="journal article" date="2006" name="PLoS Biol.">
        <title>Macronuclear genome sequence of the ciliate Tetrahymena thermophila, a model eukaryote.</title>
        <authorList>
            <person name="Eisen J.A."/>
            <person name="Coyne R.S."/>
            <person name="Wu M."/>
            <person name="Wu D."/>
            <person name="Thiagarajan M."/>
            <person name="Wortman J.R."/>
            <person name="Badger J.H."/>
            <person name="Ren Q."/>
            <person name="Amedeo P."/>
            <person name="Jones K.M."/>
            <person name="Tallon L.J."/>
            <person name="Delcher A.L."/>
            <person name="Salzberg S.L."/>
            <person name="Silva J.C."/>
            <person name="Haas B.J."/>
            <person name="Majoros W.H."/>
            <person name="Farzad M."/>
            <person name="Carlton J.M."/>
            <person name="Smith R.K. Jr."/>
            <person name="Garg J."/>
            <person name="Pearlman R.E."/>
            <person name="Karrer K.M."/>
            <person name="Sun L."/>
            <person name="Manning G."/>
            <person name="Elde N.C."/>
            <person name="Turkewitz A.P."/>
            <person name="Asai D.J."/>
            <person name="Wilkes D.E."/>
            <person name="Wang Y."/>
            <person name="Cai H."/>
            <person name="Collins K."/>
            <person name="Stewart B.A."/>
            <person name="Lee S.R."/>
            <person name="Wilamowska K."/>
            <person name="Weinberg Z."/>
            <person name="Ruzzo W.L."/>
            <person name="Wloga D."/>
            <person name="Gaertig J."/>
            <person name="Frankel J."/>
            <person name="Tsao C.-C."/>
            <person name="Gorovsky M.A."/>
            <person name="Keeling P.J."/>
            <person name="Waller R.F."/>
            <person name="Patron N.J."/>
            <person name="Cherry J.M."/>
            <person name="Stover N.A."/>
            <person name="Krieger C.J."/>
            <person name="del Toro C."/>
            <person name="Ryder H.F."/>
            <person name="Williamson S.C."/>
            <person name="Barbeau R.A."/>
            <person name="Hamilton E.P."/>
            <person name="Orias E."/>
        </authorList>
    </citation>
    <scope>NUCLEOTIDE SEQUENCE [LARGE SCALE GENOMIC DNA]</scope>
    <source>
        <strain evidence="3">SB210</strain>
    </source>
</reference>
<feature type="transmembrane region" description="Helical" evidence="1">
    <location>
        <begin position="15"/>
        <end position="35"/>
    </location>
</feature>
<keyword evidence="1 2" id="KW-0812">Transmembrane</keyword>
<protein>
    <submittedName>
        <fullName evidence="2">Transmembrane protein, putative</fullName>
    </submittedName>
</protein>